<reference evidence="4" key="2">
    <citation type="submission" date="2019-10" db="EMBL/GenBank/DDBJ databases">
        <title>The complete genome of Cyprinid herpesvirus 2, a new strain isolated from Allogynogenetic crucian carp.</title>
        <authorList>
            <person name="Jiang Y."/>
            <person name="Wang H."/>
            <person name="Lu L."/>
        </authorList>
    </citation>
    <scope>NUCLEOTIDE SEQUENCE</scope>
    <source>
        <strain evidence="4">YC-01</strain>
    </source>
</reference>
<dbReference type="Proteomes" id="UP000101183">
    <property type="component" value="Segment"/>
</dbReference>
<evidence type="ECO:0000313" key="3">
    <source>
        <dbReference type="EMBL" id="AFJ20584.1"/>
    </source>
</evidence>
<proteinExistence type="predicted"/>
<keyword evidence="5" id="KW-1185">Reference proteome</keyword>
<evidence type="ECO:0000313" key="5">
    <source>
        <dbReference type="Proteomes" id="UP000101183"/>
    </source>
</evidence>
<feature type="transmembrane region" description="Helical" evidence="2">
    <location>
        <begin position="62"/>
        <end position="83"/>
    </location>
</feature>
<name>K7PBH4_CYHV2</name>
<sequence length="340" mass="37732">MDQSVSGVQHTQHNNNRMKISYTNLESKALIPFNDNVTLKCVKHPLLKKLKAKKTAEYRIKLAMAVALLVAALMAIWVIVGLYRDYMAMKPFVYCSNGFAASLLENPRARVSDFCKEDSVCVWTKSSVRAKCVSSPAVALGDYYNNTDVIKCYPTDRPDSTELSTLTLNNHPSLCDEMVRLNMLSTKRYCKNIKLTTKDGKMHAIVVNGVTVDRLKNLKPEELTKLKGLSIDIDAEGDDDDDMSGSGDYDGYSNRVPKDPKTKDISQQDAKTIVNDIMARVKPLSVKRTEKGTLQLANELDGAKFDQLLAKIHAVILDMLDSNDVVTVDSDGRGAMAPLF</sequence>
<keyword evidence="2" id="KW-0472">Membrane</keyword>
<gene>
    <name evidence="3" type="ORF">CyHV2_ORF1</name>
</gene>
<dbReference type="KEGG" id="vg:14011392"/>
<keyword evidence="2" id="KW-1133">Transmembrane helix</keyword>
<evidence type="ECO:0000313" key="4">
    <source>
        <dbReference type="EMBL" id="QIV66976.1"/>
    </source>
</evidence>
<dbReference type="EMBL" id="JQ815364">
    <property type="protein sequence ID" value="AFJ20584.1"/>
    <property type="molecule type" value="Genomic_DNA"/>
</dbReference>
<dbReference type="GeneID" id="14011392"/>
<keyword evidence="2" id="KW-0812">Transmembrane</keyword>
<organism evidence="3 5">
    <name type="scientific">Cyprinid herpesvirus 2</name>
    <name type="common">CyHV-2</name>
    <dbReference type="NCBI Taxonomy" id="317878"/>
    <lineage>
        <taxon>Viruses</taxon>
        <taxon>Duplodnaviria</taxon>
        <taxon>Heunggongvirae</taxon>
        <taxon>Peploviricota</taxon>
        <taxon>Herviviricetes</taxon>
        <taxon>Herpesvirales</taxon>
        <taxon>Alloherpesviridae</taxon>
        <taxon>Cyvirus</taxon>
        <taxon>Cyvirus cyprinidallo2</taxon>
    </lineage>
</organism>
<protein>
    <submittedName>
        <fullName evidence="3">Protein ORF1</fullName>
    </submittedName>
</protein>
<feature type="compositionally biased region" description="Low complexity" evidence="1">
    <location>
        <begin position="244"/>
        <end position="253"/>
    </location>
</feature>
<dbReference type="EMBL" id="MN593216">
    <property type="protein sequence ID" value="QIV66976.1"/>
    <property type="molecule type" value="Genomic_DNA"/>
</dbReference>
<feature type="region of interest" description="Disordered" evidence="1">
    <location>
        <begin position="237"/>
        <end position="264"/>
    </location>
</feature>
<dbReference type="RefSeq" id="YP_007003979.1">
    <property type="nucleotide sequence ID" value="NC_019495.1"/>
</dbReference>
<evidence type="ECO:0000256" key="2">
    <source>
        <dbReference type="SAM" id="Phobius"/>
    </source>
</evidence>
<accession>K7PBH4</accession>
<reference evidence="3 5" key="1">
    <citation type="journal article" date="2013" name="J. Virol.">
        <title>Comparative genomics of carp herpesviruses.</title>
        <authorList>
            <person name="Davison A.J."/>
            <person name="Kurobe T."/>
            <person name="Gatherer D."/>
            <person name="Cunningham C."/>
            <person name="Korf I."/>
            <person name="Fukuda H."/>
            <person name="Hedrick R.P."/>
            <person name="Waltzek T.B."/>
        </authorList>
    </citation>
    <scope>NUCLEOTIDE SEQUENCE [LARGE SCALE GENOMIC DNA]</scope>
    <source>
        <strain evidence="3">ST-J1</strain>
    </source>
</reference>
<evidence type="ECO:0000256" key="1">
    <source>
        <dbReference type="SAM" id="MobiDB-lite"/>
    </source>
</evidence>